<evidence type="ECO:0000256" key="1">
    <source>
        <dbReference type="ARBA" id="ARBA00004123"/>
    </source>
</evidence>
<evidence type="ECO:0000256" key="3">
    <source>
        <dbReference type="ARBA" id="ARBA00022490"/>
    </source>
</evidence>
<evidence type="ECO:0000256" key="8">
    <source>
        <dbReference type="ARBA" id="ARBA00023242"/>
    </source>
</evidence>
<dbReference type="GO" id="GO:0005737">
    <property type="term" value="C:cytoplasm"/>
    <property type="evidence" value="ECO:0007669"/>
    <property type="project" value="UniProtKB-SubCell"/>
</dbReference>
<dbReference type="GO" id="GO:0005634">
    <property type="term" value="C:nucleus"/>
    <property type="evidence" value="ECO:0007669"/>
    <property type="project" value="UniProtKB-SubCell"/>
</dbReference>
<dbReference type="EMBL" id="JAPCXC010000093">
    <property type="protein sequence ID" value="KAJ1605634.1"/>
    <property type="molecule type" value="Genomic_DNA"/>
</dbReference>
<dbReference type="PROSITE" id="PS00028">
    <property type="entry name" value="ZINC_FINGER_C2H2_1"/>
    <property type="match status" value="1"/>
</dbReference>
<comment type="subcellular location">
    <subcellularLocation>
        <location evidence="2">Cytoplasm</location>
    </subcellularLocation>
    <subcellularLocation>
        <location evidence="1">Nucleus</location>
    </subcellularLocation>
</comment>
<keyword evidence="3" id="KW-0963">Cytoplasm</keyword>
<dbReference type="Pfam" id="PF12171">
    <property type="entry name" value="zf-C2H2_jaz"/>
    <property type="match status" value="1"/>
</dbReference>
<dbReference type="AlphaFoldDB" id="A0A9D5HW65"/>
<dbReference type="OrthoDB" id="24683at2759"/>
<reference evidence="13" key="1">
    <citation type="submission" date="2022-10" db="EMBL/GenBank/DDBJ databases">
        <title>Adaptive evolution leads to modifications in subtelomeric GC content in a zoonotic Cryptosporidium species.</title>
        <authorList>
            <person name="Li J."/>
            <person name="Feng Y."/>
            <person name="Xiao L."/>
        </authorList>
    </citation>
    <scope>NUCLEOTIDE SEQUENCE</scope>
    <source>
        <strain evidence="13">33844</strain>
    </source>
</reference>
<keyword evidence="6 10" id="KW-0863">Zinc-finger</keyword>
<dbReference type="PANTHER" id="PTHR46095:SF1">
    <property type="entry name" value="ZINC FINGER PROTEIN 593"/>
    <property type="match status" value="1"/>
</dbReference>
<evidence type="ECO:0000256" key="6">
    <source>
        <dbReference type="ARBA" id="ARBA00022771"/>
    </source>
</evidence>
<evidence type="ECO:0000259" key="12">
    <source>
        <dbReference type="PROSITE" id="PS50157"/>
    </source>
</evidence>
<proteinExistence type="inferred from homology"/>
<evidence type="ECO:0000256" key="10">
    <source>
        <dbReference type="PROSITE-ProRule" id="PRU00042"/>
    </source>
</evidence>
<comment type="similarity">
    <text evidence="9">Belongs to the ZNF593/BUD20 C2H2-type zinc-finger protein family.</text>
</comment>
<sequence>MGLGQRKSRKAGRSKNRAVSKYVKTKRRTKDFETVQNDYIKGVELPVDMDLPGHGQFYCITCGRYFINSASLISHNKSKDHKRIGTDTSSGLPIYPPWRLRKTNPSLLIAAVLRISRTANSLTQAKEGAN</sequence>
<keyword evidence="5" id="KW-0479">Metal-binding</keyword>
<evidence type="ECO:0000256" key="7">
    <source>
        <dbReference type="ARBA" id="ARBA00022833"/>
    </source>
</evidence>
<evidence type="ECO:0000256" key="11">
    <source>
        <dbReference type="SAM" id="MobiDB-lite"/>
    </source>
</evidence>
<dbReference type="SUPFAM" id="SSF57667">
    <property type="entry name" value="beta-beta-alpha zinc fingers"/>
    <property type="match status" value="1"/>
</dbReference>
<keyword evidence="8" id="KW-0539">Nucleus</keyword>
<comment type="caution">
    <text evidence="13">The sequence shown here is derived from an EMBL/GenBank/DDBJ whole genome shotgun (WGS) entry which is preliminary data.</text>
</comment>
<keyword evidence="4" id="KW-0690">Ribosome biogenesis</keyword>
<dbReference type="InterPro" id="IPR036236">
    <property type="entry name" value="Znf_C2H2_sf"/>
</dbReference>
<evidence type="ECO:0000313" key="13">
    <source>
        <dbReference type="EMBL" id="KAJ1605634.1"/>
    </source>
</evidence>
<gene>
    <name evidence="13" type="ORF">OJ253_3085</name>
</gene>
<dbReference type="Gene3D" id="3.30.160.60">
    <property type="entry name" value="Classic Zinc Finger"/>
    <property type="match status" value="1"/>
</dbReference>
<keyword evidence="7" id="KW-0862">Zinc</keyword>
<accession>A0A9D5HW65</accession>
<dbReference type="PANTHER" id="PTHR46095">
    <property type="entry name" value="ZINC FINGER PROTEIN 593"/>
    <property type="match status" value="1"/>
</dbReference>
<dbReference type="GO" id="GO:0042254">
    <property type="term" value="P:ribosome biogenesis"/>
    <property type="evidence" value="ECO:0007669"/>
    <property type="project" value="UniProtKB-KW"/>
</dbReference>
<evidence type="ECO:0000256" key="9">
    <source>
        <dbReference type="ARBA" id="ARBA00038064"/>
    </source>
</evidence>
<organism evidence="13">
    <name type="scientific">Cryptosporidium canis</name>
    <dbReference type="NCBI Taxonomy" id="195482"/>
    <lineage>
        <taxon>Eukaryota</taxon>
        <taxon>Sar</taxon>
        <taxon>Alveolata</taxon>
        <taxon>Apicomplexa</taxon>
        <taxon>Conoidasida</taxon>
        <taxon>Coccidia</taxon>
        <taxon>Eucoccidiorida</taxon>
        <taxon>Eimeriorina</taxon>
        <taxon>Cryptosporidiidae</taxon>
        <taxon>Cryptosporidium</taxon>
    </lineage>
</organism>
<feature type="domain" description="C2H2-type" evidence="12">
    <location>
        <begin position="57"/>
        <end position="81"/>
    </location>
</feature>
<dbReference type="InterPro" id="IPR051879">
    <property type="entry name" value="C2H2-ZF_Maturation_Protein"/>
</dbReference>
<feature type="region of interest" description="Disordered" evidence="11">
    <location>
        <begin position="1"/>
        <end position="25"/>
    </location>
</feature>
<evidence type="ECO:0000256" key="5">
    <source>
        <dbReference type="ARBA" id="ARBA00022723"/>
    </source>
</evidence>
<evidence type="ECO:0000256" key="4">
    <source>
        <dbReference type="ARBA" id="ARBA00022517"/>
    </source>
</evidence>
<protein>
    <recommendedName>
        <fullName evidence="12">C2H2-type domain-containing protein</fullName>
    </recommendedName>
</protein>
<dbReference type="InterPro" id="IPR022755">
    <property type="entry name" value="Znf_C2H2_jaz"/>
</dbReference>
<dbReference type="PROSITE" id="PS50157">
    <property type="entry name" value="ZINC_FINGER_C2H2_2"/>
    <property type="match status" value="1"/>
</dbReference>
<evidence type="ECO:0000256" key="2">
    <source>
        <dbReference type="ARBA" id="ARBA00004496"/>
    </source>
</evidence>
<dbReference type="GO" id="GO:0008270">
    <property type="term" value="F:zinc ion binding"/>
    <property type="evidence" value="ECO:0007669"/>
    <property type="project" value="UniProtKB-KW"/>
</dbReference>
<dbReference type="InterPro" id="IPR013087">
    <property type="entry name" value="Znf_C2H2_type"/>
</dbReference>
<dbReference type="Proteomes" id="UP001067231">
    <property type="component" value="Unassembled WGS sequence"/>
</dbReference>
<name>A0A9D5HW65_9CRYT</name>